<comment type="caution">
    <text evidence="2">The sequence shown here is derived from an EMBL/GenBank/DDBJ whole genome shotgun (WGS) entry which is preliminary data.</text>
</comment>
<reference evidence="2 3" key="1">
    <citation type="submission" date="2013-06" db="EMBL/GenBank/DDBJ databases">
        <authorList>
            <person name="Weinstock G."/>
            <person name="Sodergren E."/>
            <person name="Lobos E.A."/>
            <person name="Fulton L."/>
            <person name="Fulton R."/>
            <person name="Courtney L."/>
            <person name="Fronick C."/>
            <person name="O'Laughlin M."/>
            <person name="Godfrey J."/>
            <person name="Wilson R.M."/>
            <person name="Miner T."/>
            <person name="Farmer C."/>
            <person name="Delehaunty K."/>
            <person name="Cordes M."/>
            <person name="Minx P."/>
            <person name="Tomlinson C."/>
            <person name="Chen J."/>
            <person name="Wollam A."/>
            <person name="Pepin K.H."/>
            <person name="Bhonagiri V."/>
            <person name="Zhang X."/>
            <person name="Warren W."/>
            <person name="Mitreva M."/>
            <person name="Mardis E.R."/>
            <person name="Wilson R.K."/>
        </authorList>
    </citation>
    <scope>NUCLEOTIDE SEQUENCE [LARGE SCALE GENOMIC DNA]</scope>
    <source>
        <strain evidence="2 3">F0570</strain>
    </source>
</reference>
<feature type="region of interest" description="Disordered" evidence="1">
    <location>
        <begin position="1"/>
        <end position="28"/>
    </location>
</feature>
<dbReference type="HOGENOM" id="CLU_3237511_0_0_10"/>
<name>A0A0E2LQ16_PORGN</name>
<protein>
    <submittedName>
        <fullName evidence="2">Uncharacterized protein</fullName>
    </submittedName>
</protein>
<organism evidence="2 3">
    <name type="scientific">Porphyromonas gingivalis F0570</name>
    <dbReference type="NCBI Taxonomy" id="1227271"/>
    <lineage>
        <taxon>Bacteria</taxon>
        <taxon>Pseudomonadati</taxon>
        <taxon>Bacteroidota</taxon>
        <taxon>Bacteroidia</taxon>
        <taxon>Bacteroidales</taxon>
        <taxon>Porphyromonadaceae</taxon>
        <taxon>Porphyromonas</taxon>
    </lineage>
</organism>
<evidence type="ECO:0000313" key="3">
    <source>
        <dbReference type="Proteomes" id="UP000016630"/>
    </source>
</evidence>
<dbReference type="EMBL" id="AWUW01000086">
    <property type="protein sequence ID" value="ERJ66112.1"/>
    <property type="molecule type" value="Genomic_DNA"/>
</dbReference>
<proteinExistence type="predicted"/>
<dbReference type="Proteomes" id="UP000016630">
    <property type="component" value="Unassembled WGS sequence"/>
</dbReference>
<sequence>MSRTNTRNIGGKGIHLSSQRHPTDKALADCSGSKSVFDSIYTV</sequence>
<accession>A0A0E2LQ16</accession>
<dbReference type="AlphaFoldDB" id="A0A0E2LQ16"/>
<evidence type="ECO:0000313" key="2">
    <source>
        <dbReference type="EMBL" id="ERJ66112.1"/>
    </source>
</evidence>
<evidence type="ECO:0000256" key="1">
    <source>
        <dbReference type="SAM" id="MobiDB-lite"/>
    </source>
</evidence>
<gene>
    <name evidence="2" type="ORF">HMPREF1555_01227</name>
</gene>